<evidence type="ECO:0000259" key="1">
    <source>
        <dbReference type="Pfam" id="PF12768"/>
    </source>
</evidence>
<dbReference type="SUPFAM" id="SSF89372">
    <property type="entry name" value="Fucose-specific lectin"/>
    <property type="match status" value="1"/>
</dbReference>
<comment type="caution">
    <text evidence="3">The sequence shown here is derived from an EMBL/GenBank/DDBJ whole genome shotgun (WGS) entry which is preliminary data.</text>
</comment>
<dbReference type="Proteomes" id="UP001593833">
    <property type="component" value="Unassembled WGS sequence"/>
</dbReference>
<dbReference type="PANTHER" id="PTHR31778:SF2">
    <property type="entry name" value="BUD SITE SELECTION PROTEIN RAX2"/>
    <property type="match status" value="1"/>
</dbReference>
<dbReference type="InterPro" id="IPR024982">
    <property type="entry name" value="Rax2-like_C"/>
</dbReference>
<dbReference type="PANTHER" id="PTHR31778">
    <property type="entry name" value="BUD SITE SELECTION PROTEIN RAX2"/>
    <property type="match status" value="1"/>
</dbReference>
<reference evidence="3 4" key="1">
    <citation type="submission" date="2024-09" db="EMBL/GenBank/DDBJ databases">
        <authorList>
            <person name="D'Angelo T."/>
        </authorList>
    </citation>
    <scope>NUCLEOTIDE SEQUENCE [LARGE SCALE GENOMIC DNA]</scope>
    <source>
        <strain evidence="3">SAG AM-320-E07</strain>
    </source>
</reference>
<dbReference type="InterPro" id="IPR011043">
    <property type="entry name" value="Gal_Oxase/kelch_b-propeller"/>
</dbReference>
<feature type="domain" description="FlgD/Vpr Ig-like" evidence="2">
    <location>
        <begin position="1019"/>
        <end position="1084"/>
    </location>
</feature>
<dbReference type="Gene3D" id="2.60.40.4070">
    <property type="match status" value="1"/>
</dbReference>
<keyword evidence="4" id="KW-1185">Reference proteome</keyword>
<dbReference type="SUPFAM" id="SSF50965">
    <property type="entry name" value="Galactose oxidase, central domain"/>
    <property type="match status" value="1"/>
</dbReference>
<name>A0ABV6YI85_UNCEI</name>
<proteinExistence type="predicted"/>
<evidence type="ECO:0000313" key="4">
    <source>
        <dbReference type="Proteomes" id="UP001593833"/>
    </source>
</evidence>
<dbReference type="EMBL" id="JBHPKH010000002">
    <property type="protein sequence ID" value="MFC1572050.1"/>
    <property type="molecule type" value="Genomic_DNA"/>
</dbReference>
<accession>A0ABV6YI85</accession>
<evidence type="ECO:0000313" key="3">
    <source>
        <dbReference type="EMBL" id="MFC1572050.1"/>
    </source>
</evidence>
<gene>
    <name evidence="3" type="ORF">ACFL6M_00465</name>
</gene>
<dbReference type="Pfam" id="PF13860">
    <property type="entry name" value="FlgD_ig"/>
    <property type="match status" value="1"/>
</dbReference>
<sequence>MKAQTRNRNGIGHSSGANLIVATLFMVLLGTAFAVPAVGETSSSSSAPGIQQFLTPDGRCDLEAIRTSGYEGSLEVGGFSALVDPHTGEPVFRPEGSSQGREGDEAGYWSEAYGWPGVYDTDGTDNVKVLLVYENELIVAGEFDTAGGGVEASNIARWNGVSWSPLGLGITGKVHAAVVYNGDLIVGGTFTEAGGQPADFVARWDGADWNPLGDGTDYYVEALEVFDGKLIVGGRFETAGGDTVKHIAAWNGSSWSDLGGGVNDVVWSLTLYNGDLIVGGQFNTAGEVPALQIARWDNTQWHALGGGVTDTYNGVYAMTTHGDDLVIGGAFTHVDNQTARRVARWNGSSWMSVGNGDENGVDDRVRALVSLDGDLYVGGEFDDAGSVSCHKIARWDGSSWHTLQTGLGHFVYCLRAIGGQLHLGGSFGQSHETDQGRYMLNQVCRWDGETWQGFGHGVHSDIYSFAVYEGDLIIGGQFDWAGSPNCRGIARWDGSHWHAMGDRSLLIVDALEVFQGALFAGGSFNDGGPGPDYILRWDGNSWVALHIEGDQPDNWVASLKVYGDSLIVGGRFDRVGTDYHNCIVIWDGSEWHPMGNGFGGYHSRRVWDMVIYDGELIAGGHFNNDGLNNIAAWNGSEWNPLGDGMNDRVRALEVFQGDLIAGGNFTTAGTQYADRVARWDGDAWDEMGGGMNDNVAALEIYNGTLLAGGSFTEAGTSPDADYIARWNGVDDWLPLGASLDDSVKCFATLGDQLFVGGAFKRAGEMPSWHIARWRDFYSVDYRDIIHFPDGEAYIEEVESTLVIGNIGSTGSDGVFIDTGPIEYWRVEWDLPDSLVQDAYVVTSAEGRVDGVSNQDVGEIEISGVQMMIPQIDINCTIPAATVFLYHIYLGDDLQVAYEGDPETVHVFKMYPGDVMVDAAAMWVDENESVPVYSLEWDENVRIQLSTVFNAAATRMTIQPVAPGTVTEYISQIEVHAAQVEEIVFHDEHIDVAPADMNQDQPTMMPHARLSPVFPNPFQGPATLAYALPRKAPVRLCIFDAQGRLVQELVDEVQAAGDYQVVWDGRNRGEVRVPSGVYFARLEAAAGIRLRKMVITR</sequence>
<evidence type="ECO:0000259" key="2">
    <source>
        <dbReference type="Pfam" id="PF13860"/>
    </source>
</evidence>
<feature type="domain" description="Rax2-like C-terminal" evidence="1">
    <location>
        <begin position="217"/>
        <end position="358"/>
    </location>
</feature>
<protein>
    <submittedName>
        <fullName evidence="3">FlgD immunoglobulin-like domain containing protein</fullName>
    </submittedName>
</protein>
<dbReference type="InterPro" id="IPR025965">
    <property type="entry name" value="FlgD/Vpr_Ig-like"/>
</dbReference>
<dbReference type="Pfam" id="PF12768">
    <property type="entry name" value="Rax2"/>
    <property type="match status" value="1"/>
</dbReference>
<organism evidence="3 4">
    <name type="scientific">Eiseniibacteriota bacterium</name>
    <dbReference type="NCBI Taxonomy" id="2212470"/>
    <lineage>
        <taxon>Bacteria</taxon>
        <taxon>Candidatus Eiseniibacteriota</taxon>
    </lineage>
</organism>